<proteinExistence type="predicted"/>
<evidence type="ECO:0000256" key="1">
    <source>
        <dbReference type="SAM" id="MobiDB-lite"/>
    </source>
</evidence>
<feature type="compositionally biased region" description="Basic and acidic residues" evidence="1">
    <location>
        <begin position="1"/>
        <end position="12"/>
    </location>
</feature>
<feature type="compositionally biased region" description="Basic and acidic residues" evidence="1">
    <location>
        <begin position="29"/>
        <end position="38"/>
    </location>
</feature>
<organism evidence="2 3">
    <name type="scientific">Listeria immobilis</name>
    <dbReference type="NCBI Taxonomy" id="2713502"/>
    <lineage>
        <taxon>Bacteria</taxon>
        <taxon>Bacillati</taxon>
        <taxon>Bacillota</taxon>
        <taxon>Bacilli</taxon>
        <taxon>Bacillales</taxon>
        <taxon>Listeriaceae</taxon>
        <taxon>Listeria</taxon>
    </lineage>
</organism>
<dbReference type="EMBL" id="JAASTW010000028">
    <property type="protein sequence ID" value="MBC1490154.1"/>
    <property type="molecule type" value="Genomic_DNA"/>
</dbReference>
<protein>
    <submittedName>
        <fullName evidence="2">Replication and copy control-associated protein</fullName>
    </submittedName>
</protein>
<gene>
    <name evidence="2" type="ORF">HCJ38_14275</name>
</gene>
<sequence>MARLIDRKDKEQAQVVQQADTTRQVNSTRKKDQKISAKDRKNIKINPDDMLLLDTIAHNFFETKLKQYELINLLLEHWVDTKLEPRQQKILKDLLKNR</sequence>
<evidence type="ECO:0000313" key="3">
    <source>
        <dbReference type="Proteomes" id="UP000561617"/>
    </source>
</evidence>
<accession>A0A7X0X9Q7</accession>
<feature type="compositionally biased region" description="Polar residues" evidence="1">
    <location>
        <begin position="14"/>
        <end position="27"/>
    </location>
</feature>
<dbReference type="AlphaFoldDB" id="A0A7X0X9Q7"/>
<dbReference type="Proteomes" id="UP000561617">
    <property type="component" value="Unassembled WGS sequence"/>
</dbReference>
<comment type="caution">
    <text evidence="2">The sequence shown here is derived from an EMBL/GenBank/DDBJ whole genome shotgun (WGS) entry which is preliminary data.</text>
</comment>
<feature type="region of interest" description="Disordered" evidence="1">
    <location>
        <begin position="1"/>
        <end position="38"/>
    </location>
</feature>
<reference evidence="2 3" key="1">
    <citation type="submission" date="2020-03" db="EMBL/GenBank/DDBJ databases">
        <title>Soil Listeria distribution.</title>
        <authorList>
            <person name="Liao J."/>
            <person name="Wiedmann M."/>
        </authorList>
    </citation>
    <scope>NUCLEOTIDE SEQUENCE [LARGE SCALE GENOMIC DNA]</scope>
    <source>
        <strain evidence="2 3">FSL L7-1554</strain>
    </source>
</reference>
<dbReference type="RefSeq" id="WP_185381655.1">
    <property type="nucleotide sequence ID" value="NZ_JAASTW010000028.1"/>
</dbReference>
<evidence type="ECO:0000313" key="2">
    <source>
        <dbReference type="EMBL" id="MBC1490154.1"/>
    </source>
</evidence>
<name>A0A7X0X9Q7_9LIST</name>